<protein>
    <recommendedName>
        <fullName evidence="2">Phosphoglycerate mutase</fullName>
    </recommendedName>
</protein>
<gene>
    <name evidence="1" type="ORF">NOCA150166</name>
</gene>
<accession>A0A2P2CIV2</accession>
<name>A0A2P2CIV2_9ZZZZ</name>
<dbReference type="Gene3D" id="3.40.50.1240">
    <property type="entry name" value="Phosphoglycerate mutase-like"/>
    <property type="match status" value="1"/>
</dbReference>
<dbReference type="AlphaFoldDB" id="A0A2P2CIV2"/>
<dbReference type="InterPro" id="IPR029033">
    <property type="entry name" value="His_PPase_superfam"/>
</dbReference>
<organism evidence="1">
    <name type="scientific">metagenome</name>
    <dbReference type="NCBI Taxonomy" id="256318"/>
    <lineage>
        <taxon>unclassified sequences</taxon>
        <taxon>metagenomes</taxon>
    </lineage>
</organism>
<reference evidence="1" key="1">
    <citation type="submission" date="2015-08" db="EMBL/GenBank/DDBJ databases">
        <authorList>
            <person name="Babu N.S."/>
            <person name="Beckwith C.J."/>
            <person name="Beseler K.G."/>
            <person name="Brison A."/>
            <person name="Carone J.V."/>
            <person name="Caskin T.P."/>
            <person name="Diamond M."/>
            <person name="Durham M.E."/>
            <person name="Foxe J.M."/>
            <person name="Go M."/>
            <person name="Henderson B.A."/>
            <person name="Jones I.B."/>
            <person name="McGettigan J.A."/>
            <person name="Micheletti S.J."/>
            <person name="Nasrallah M.E."/>
            <person name="Ortiz D."/>
            <person name="Piller C.R."/>
            <person name="Privatt S.R."/>
            <person name="Schneider S.L."/>
            <person name="Sharp S."/>
            <person name="Smith T.C."/>
            <person name="Stanton J.D."/>
            <person name="Ullery H.E."/>
            <person name="Wilson R.J."/>
            <person name="Serrano M.G."/>
            <person name="Buck G."/>
            <person name="Lee V."/>
            <person name="Wang Y."/>
            <person name="Carvalho R."/>
            <person name="Voegtly L."/>
            <person name="Shi R."/>
            <person name="Duckworth R."/>
            <person name="Johnson A."/>
            <person name="Loviza R."/>
            <person name="Walstead R."/>
            <person name="Shah Z."/>
            <person name="Kiflezghi M."/>
            <person name="Wade K."/>
            <person name="Ball S.L."/>
            <person name="Bradley K.W."/>
            <person name="Asai D.J."/>
            <person name="Bowman C.A."/>
            <person name="Russell D.A."/>
            <person name="Pope W.H."/>
            <person name="Jacobs-Sera D."/>
            <person name="Hendrix R.W."/>
            <person name="Hatfull G.F."/>
        </authorList>
    </citation>
    <scope>NUCLEOTIDE SEQUENCE</scope>
</reference>
<dbReference type="EMBL" id="CZKB01000025">
    <property type="protein sequence ID" value="CUR61866.1"/>
    <property type="molecule type" value="Genomic_DNA"/>
</dbReference>
<evidence type="ECO:0008006" key="2">
    <source>
        <dbReference type="Google" id="ProtNLM"/>
    </source>
</evidence>
<sequence length="196" mass="21385">MRSLVVVRHSLTRKGCPAMDSGSHLSSEGVRSARALGDELPAFAHVAVGDQPRHLETAVALGWAVDERIAWPSGYVDGVVAHHDQWAWTEPFRTYADLLADSSALAEMAEAHLAEWRRMLSAVDDDAAVLVVSSGGSIEPVLVAAMPDADHASWGSAFHHLEGARLSWDGSRFRSVRLIRRRREGQEAGEGRARYP</sequence>
<dbReference type="SUPFAM" id="SSF53254">
    <property type="entry name" value="Phosphoglycerate mutase-like"/>
    <property type="match status" value="1"/>
</dbReference>
<proteinExistence type="predicted"/>
<evidence type="ECO:0000313" key="1">
    <source>
        <dbReference type="EMBL" id="CUR61866.1"/>
    </source>
</evidence>